<gene>
    <name evidence="1" type="ORF">BBOMB_1447</name>
</gene>
<evidence type="ECO:0000313" key="1">
    <source>
        <dbReference type="EMBL" id="KFF30586.1"/>
    </source>
</evidence>
<keyword evidence="2" id="KW-1185">Reference proteome</keyword>
<dbReference type="AlphaFoldDB" id="A0A086BNS2"/>
<proteinExistence type="predicted"/>
<evidence type="ECO:0000313" key="2">
    <source>
        <dbReference type="Proteomes" id="UP000028730"/>
    </source>
</evidence>
<accession>A0A086BNS2</accession>
<reference evidence="1 2" key="1">
    <citation type="journal article" date="2014" name="Appl. Environ. Microbiol.">
        <title>Genomic encyclopedia of type strains of the genus Bifidobacterium.</title>
        <authorList>
            <person name="Milani C."/>
            <person name="Lugli G.A."/>
            <person name="Duranti S."/>
            <person name="Turroni F."/>
            <person name="Bottacini F."/>
            <person name="Mangifesta M."/>
            <person name="Sanchez B."/>
            <person name="Viappiani A."/>
            <person name="Mancabelli L."/>
            <person name="Taminiau B."/>
            <person name="Delcenserie V."/>
            <person name="Barrangou R."/>
            <person name="Margolles A."/>
            <person name="van Sinderen D."/>
            <person name="Ventura M."/>
        </authorList>
    </citation>
    <scope>NUCLEOTIDE SEQUENCE [LARGE SCALE GENOMIC DNA]</scope>
    <source>
        <strain evidence="1 2">DSM 19703</strain>
    </source>
</reference>
<sequence length="109" mass="12557">MRVDASRHGGTYGRVEKIRRYMYSYLLLTTDRWLGFSPKFGSPSQHRLRKCPKGLMRIMFALPVCRAFFIALIVTECETGLAGRGGACCMNVRRGTRFLFLRHSDFRST</sequence>
<protein>
    <submittedName>
        <fullName evidence="1">Uncharacterized protein</fullName>
    </submittedName>
</protein>
<name>A0A086BNS2_9BIFI</name>
<comment type="caution">
    <text evidence="1">The sequence shown here is derived from an EMBL/GenBank/DDBJ whole genome shotgun (WGS) entry which is preliminary data.</text>
</comment>
<dbReference type="STRING" id="1341695.BBOMB_1447"/>
<organism evidence="1 2">
    <name type="scientific">Bifidobacterium bombi DSM 19703</name>
    <dbReference type="NCBI Taxonomy" id="1341695"/>
    <lineage>
        <taxon>Bacteria</taxon>
        <taxon>Bacillati</taxon>
        <taxon>Actinomycetota</taxon>
        <taxon>Actinomycetes</taxon>
        <taxon>Bifidobacteriales</taxon>
        <taxon>Bifidobacteriaceae</taxon>
        <taxon>Bifidobacterium</taxon>
    </lineage>
</organism>
<dbReference type="Proteomes" id="UP000028730">
    <property type="component" value="Unassembled WGS sequence"/>
</dbReference>
<dbReference type="EMBL" id="ATLK01000002">
    <property type="protein sequence ID" value="KFF30586.1"/>
    <property type="molecule type" value="Genomic_DNA"/>
</dbReference>